<proteinExistence type="predicted"/>
<name>A0A0L0FD89_9EUKA</name>
<dbReference type="Proteomes" id="UP000054560">
    <property type="component" value="Unassembled WGS sequence"/>
</dbReference>
<keyword evidence="2" id="KW-1185">Reference proteome</keyword>
<dbReference type="AlphaFoldDB" id="A0A0L0FD89"/>
<dbReference type="RefSeq" id="XP_014148353.1">
    <property type="nucleotide sequence ID" value="XM_014292878.1"/>
</dbReference>
<evidence type="ECO:0000313" key="2">
    <source>
        <dbReference type="Proteomes" id="UP000054560"/>
    </source>
</evidence>
<reference evidence="1 2" key="1">
    <citation type="submission" date="2011-02" db="EMBL/GenBank/DDBJ databases">
        <title>The Genome Sequence of Sphaeroforma arctica JP610.</title>
        <authorList>
            <consortium name="The Broad Institute Genome Sequencing Platform"/>
            <person name="Russ C."/>
            <person name="Cuomo C."/>
            <person name="Young S.K."/>
            <person name="Zeng Q."/>
            <person name="Gargeya S."/>
            <person name="Alvarado L."/>
            <person name="Berlin A."/>
            <person name="Chapman S.B."/>
            <person name="Chen Z."/>
            <person name="Freedman E."/>
            <person name="Gellesch M."/>
            <person name="Goldberg J."/>
            <person name="Griggs A."/>
            <person name="Gujja S."/>
            <person name="Heilman E."/>
            <person name="Heiman D."/>
            <person name="Howarth C."/>
            <person name="Mehta T."/>
            <person name="Neiman D."/>
            <person name="Pearson M."/>
            <person name="Roberts A."/>
            <person name="Saif S."/>
            <person name="Shea T."/>
            <person name="Shenoy N."/>
            <person name="Sisk P."/>
            <person name="Stolte C."/>
            <person name="Sykes S."/>
            <person name="White J."/>
            <person name="Yandava C."/>
            <person name="Burger G."/>
            <person name="Gray M.W."/>
            <person name="Holland P.W.H."/>
            <person name="King N."/>
            <person name="Lang F.B.F."/>
            <person name="Roger A.J."/>
            <person name="Ruiz-Trillo I."/>
            <person name="Haas B."/>
            <person name="Nusbaum C."/>
            <person name="Birren B."/>
        </authorList>
    </citation>
    <scope>NUCLEOTIDE SEQUENCE [LARGE SCALE GENOMIC DNA]</scope>
    <source>
        <strain evidence="1 2">JP610</strain>
    </source>
</reference>
<gene>
    <name evidence="1" type="ORF">SARC_13002</name>
</gene>
<organism evidence="1 2">
    <name type="scientific">Sphaeroforma arctica JP610</name>
    <dbReference type="NCBI Taxonomy" id="667725"/>
    <lineage>
        <taxon>Eukaryota</taxon>
        <taxon>Ichthyosporea</taxon>
        <taxon>Ichthyophonida</taxon>
        <taxon>Sphaeroforma</taxon>
    </lineage>
</organism>
<evidence type="ECO:0000313" key="1">
    <source>
        <dbReference type="EMBL" id="KNC74451.1"/>
    </source>
</evidence>
<dbReference type="EMBL" id="KQ244396">
    <property type="protein sequence ID" value="KNC74451.1"/>
    <property type="molecule type" value="Genomic_DNA"/>
</dbReference>
<protein>
    <submittedName>
        <fullName evidence="1">Uncharacterized protein</fullName>
    </submittedName>
</protein>
<accession>A0A0L0FD89</accession>
<dbReference type="GeneID" id="25913506"/>
<sequence length="165" mass="18877">MVKQAGAVLTGGEFNNLWLWNEYVDLVRTKVTYTELGESQMAERVRILKQSLSQDFFMTLQSRILPAMRADPDWLVAFVVRLYAEVWPPFSKGDKAAVTAKFARSLMQDPERMFEVLQELIVFMCGHSLLTVLIPEVEAQDEHQDEPVASTAEYMADMQKHLAAY</sequence>